<name>A0A813HYX1_POLGL</name>
<dbReference type="Proteomes" id="UP000654075">
    <property type="component" value="Unassembled WGS sequence"/>
</dbReference>
<evidence type="ECO:0000313" key="3">
    <source>
        <dbReference type="Proteomes" id="UP000654075"/>
    </source>
</evidence>
<reference evidence="2" key="1">
    <citation type="submission" date="2021-02" db="EMBL/GenBank/DDBJ databases">
        <authorList>
            <person name="Dougan E. K."/>
            <person name="Rhodes N."/>
            <person name="Thang M."/>
            <person name="Chan C."/>
        </authorList>
    </citation>
    <scope>NUCLEOTIDE SEQUENCE</scope>
</reference>
<dbReference type="OrthoDB" id="447781at2759"/>
<feature type="domain" description="DUF4116" evidence="1">
    <location>
        <begin position="71"/>
        <end position="119"/>
    </location>
</feature>
<dbReference type="EMBL" id="CAJNNV010033359">
    <property type="protein sequence ID" value="CAE8643445.1"/>
    <property type="molecule type" value="Genomic_DNA"/>
</dbReference>
<dbReference type="AlphaFoldDB" id="A0A813HYX1"/>
<feature type="non-terminal residue" evidence="2">
    <location>
        <position position="141"/>
    </location>
</feature>
<feature type="non-terminal residue" evidence="2">
    <location>
        <position position="1"/>
    </location>
</feature>
<sequence length="141" mass="15310">DWRALALLPPPADSAGFERSLCAACAEAATSQRGWSLSCAPRFLRSDRELALASVRRDGAALEFAEAMRADKQVALEAVRCSWHAMKFVAQELLQDRDILLAAVAQNGLVLATASEALRADRELVLTAVRQSWSALGWADE</sequence>
<proteinExistence type="predicted"/>
<evidence type="ECO:0000313" key="2">
    <source>
        <dbReference type="EMBL" id="CAE8643445.1"/>
    </source>
</evidence>
<accession>A0A813HYX1</accession>
<organism evidence="2 3">
    <name type="scientific">Polarella glacialis</name>
    <name type="common">Dinoflagellate</name>
    <dbReference type="NCBI Taxonomy" id="89957"/>
    <lineage>
        <taxon>Eukaryota</taxon>
        <taxon>Sar</taxon>
        <taxon>Alveolata</taxon>
        <taxon>Dinophyceae</taxon>
        <taxon>Suessiales</taxon>
        <taxon>Suessiaceae</taxon>
        <taxon>Polarella</taxon>
    </lineage>
</organism>
<evidence type="ECO:0000259" key="1">
    <source>
        <dbReference type="Pfam" id="PF13475"/>
    </source>
</evidence>
<dbReference type="Pfam" id="PF13475">
    <property type="entry name" value="DUF4116"/>
    <property type="match status" value="1"/>
</dbReference>
<protein>
    <recommendedName>
        <fullName evidence="1">DUF4116 domain-containing protein</fullName>
    </recommendedName>
</protein>
<comment type="caution">
    <text evidence="2">The sequence shown here is derived from an EMBL/GenBank/DDBJ whole genome shotgun (WGS) entry which is preliminary data.</text>
</comment>
<dbReference type="InterPro" id="IPR025197">
    <property type="entry name" value="DUF4116"/>
</dbReference>
<gene>
    <name evidence="2" type="ORF">PGLA1383_LOCUS57787</name>
</gene>
<keyword evidence="3" id="KW-1185">Reference proteome</keyword>